<evidence type="ECO:0000313" key="2">
    <source>
        <dbReference type="EMBL" id="MBM7417246.1"/>
    </source>
</evidence>
<keyword evidence="1" id="KW-0472">Membrane</keyword>
<accession>A0ABS2KZL9</accession>
<keyword evidence="3" id="KW-1185">Reference proteome</keyword>
<dbReference type="Proteomes" id="UP000703038">
    <property type="component" value="Unassembled WGS sequence"/>
</dbReference>
<keyword evidence="1" id="KW-0812">Transmembrane</keyword>
<feature type="transmembrane region" description="Helical" evidence="1">
    <location>
        <begin position="118"/>
        <end position="136"/>
    </location>
</feature>
<feature type="transmembrane region" description="Helical" evidence="1">
    <location>
        <begin position="339"/>
        <end position="365"/>
    </location>
</feature>
<feature type="transmembrane region" description="Helical" evidence="1">
    <location>
        <begin position="204"/>
        <end position="221"/>
    </location>
</feature>
<name>A0ABS2KZL9_9NOCA</name>
<organism evidence="2 3">
    <name type="scientific">Rhodococcoides corynebacterioides</name>
    <dbReference type="NCBI Taxonomy" id="53972"/>
    <lineage>
        <taxon>Bacteria</taxon>
        <taxon>Bacillati</taxon>
        <taxon>Actinomycetota</taxon>
        <taxon>Actinomycetes</taxon>
        <taxon>Mycobacteriales</taxon>
        <taxon>Nocardiaceae</taxon>
        <taxon>Rhodococcoides</taxon>
    </lineage>
</organism>
<comment type="caution">
    <text evidence="2">The sequence shown here is derived from an EMBL/GenBank/DDBJ whole genome shotgun (WGS) entry which is preliminary data.</text>
</comment>
<gene>
    <name evidence="2" type="ORF">JOE42_003979</name>
</gene>
<evidence type="ECO:0000313" key="3">
    <source>
        <dbReference type="Proteomes" id="UP000703038"/>
    </source>
</evidence>
<feature type="transmembrane region" description="Helical" evidence="1">
    <location>
        <begin position="395"/>
        <end position="411"/>
    </location>
</feature>
<keyword evidence="1" id="KW-1133">Transmembrane helix</keyword>
<dbReference type="EMBL" id="JAFBBK010000001">
    <property type="protein sequence ID" value="MBM7417246.1"/>
    <property type="molecule type" value="Genomic_DNA"/>
</dbReference>
<reference evidence="2 3" key="1">
    <citation type="submission" date="2021-01" db="EMBL/GenBank/DDBJ databases">
        <title>Genomics of switchgrass bacterial isolates.</title>
        <authorList>
            <person name="Shade A."/>
        </authorList>
    </citation>
    <scope>NUCLEOTIDE SEQUENCE [LARGE SCALE GENOMIC DNA]</scope>
    <source>
        <strain evidence="2 3">PvP111</strain>
    </source>
</reference>
<sequence length="426" mass="45768">MYSFVLGFLLAFDNVPVLYGITGLYLASPALVFIILGVWLMRKHALKNPRMRSYSFACYLLLVWSIVSITIPTLWGSEANLNLAKAITTLTIVFTWLAAAWFGVLVDEAPRLLRAIGAGLLLASILGLAVQLTSILPSGSTDLVHAISWHADRPRGFKYESSSFGASILAAFALLSVGAKPKAGFALLPAALALVFISSSRGAIAALVLGCLIGGVFYVLSSSHAGRWVAVISFAITSIFLSFFGSVLVRGDIWAVLRTGTGGSDGIRTGWGLVAWRVLSDGPFSLNVATYWDRISYYIAQAIPEISQQYSRVQISEFYAFLNTTSDSGLSPKTVPALFAVWFGWAGVIFAVVLLSSSVMGFMYLSRRTSSYTVMALGSSCIISLVMFVPGIFQYELAIVVGIGIAGSLGVRKMQEPVNRTEASIT</sequence>
<proteinExistence type="predicted"/>
<dbReference type="RefSeq" id="WP_204869880.1">
    <property type="nucleotide sequence ID" value="NZ_JAFBBK010000001.1"/>
</dbReference>
<evidence type="ECO:0000256" key="1">
    <source>
        <dbReference type="SAM" id="Phobius"/>
    </source>
</evidence>
<feature type="transmembrane region" description="Helical" evidence="1">
    <location>
        <begin position="17"/>
        <end position="41"/>
    </location>
</feature>
<feature type="transmembrane region" description="Helical" evidence="1">
    <location>
        <begin position="53"/>
        <end position="75"/>
    </location>
</feature>
<protein>
    <recommendedName>
        <fullName evidence="4">O-antigen ligase domain-containing protein</fullName>
    </recommendedName>
</protein>
<feature type="transmembrane region" description="Helical" evidence="1">
    <location>
        <begin position="87"/>
        <end position="106"/>
    </location>
</feature>
<evidence type="ECO:0008006" key="4">
    <source>
        <dbReference type="Google" id="ProtNLM"/>
    </source>
</evidence>
<feature type="transmembrane region" description="Helical" evidence="1">
    <location>
        <begin position="372"/>
        <end position="389"/>
    </location>
</feature>
<feature type="transmembrane region" description="Helical" evidence="1">
    <location>
        <begin position="228"/>
        <end position="249"/>
    </location>
</feature>